<dbReference type="GeneID" id="73472711"/>
<organism evidence="5 6">
    <name type="scientific">[Candida] subhashii</name>
    <dbReference type="NCBI Taxonomy" id="561895"/>
    <lineage>
        <taxon>Eukaryota</taxon>
        <taxon>Fungi</taxon>
        <taxon>Dikarya</taxon>
        <taxon>Ascomycota</taxon>
        <taxon>Saccharomycotina</taxon>
        <taxon>Pichiomycetes</taxon>
        <taxon>Debaryomycetaceae</taxon>
        <taxon>Spathaspora</taxon>
    </lineage>
</organism>
<keyword evidence="1" id="KW-0378">Hydrolase</keyword>
<gene>
    <name evidence="5" type="ORF">J8A68_005911</name>
</gene>
<feature type="chain" id="PRO_5035236517" evidence="4">
    <location>
        <begin position="20"/>
        <end position="676"/>
    </location>
</feature>
<feature type="region of interest" description="Disordered" evidence="2">
    <location>
        <begin position="645"/>
        <end position="676"/>
    </location>
</feature>
<feature type="transmembrane region" description="Helical" evidence="3">
    <location>
        <begin position="524"/>
        <end position="544"/>
    </location>
</feature>
<protein>
    <submittedName>
        <fullName evidence="5">KEX1</fullName>
    </submittedName>
</protein>
<keyword evidence="6" id="KW-1185">Reference proteome</keyword>
<keyword evidence="3" id="KW-0472">Membrane</keyword>
<accession>A0A8J5QFH1</accession>
<dbReference type="Proteomes" id="UP000694255">
    <property type="component" value="Unassembled WGS sequence"/>
</dbReference>
<dbReference type="OrthoDB" id="443318at2759"/>
<dbReference type="EMBL" id="JAGSYN010000276">
    <property type="protein sequence ID" value="KAG7660645.1"/>
    <property type="molecule type" value="Genomic_DNA"/>
</dbReference>
<dbReference type="GO" id="GO:0004185">
    <property type="term" value="F:serine-type carboxypeptidase activity"/>
    <property type="evidence" value="ECO:0007669"/>
    <property type="project" value="InterPro"/>
</dbReference>
<evidence type="ECO:0000256" key="1">
    <source>
        <dbReference type="ARBA" id="ARBA00022801"/>
    </source>
</evidence>
<dbReference type="PANTHER" id="PTHR11802:SF190">
    <property type="entry name" value="PHEROMONE-PROCESSING CARBOXYPEPTIDASE KEX1"/>
    <property type="match status" value="1"/>
</dbReference>
<dbReference type="InterPro" id="IPR001563">
    <property type="entry name" value="Peptidase_S10"/>
</dbReference>
<sequence length="676" mass="76423">MLIYNLITVLICTITTTLALPPKFVFDGPESQRKYLVTNLPGLSDNLQPDQIPLMFAGQLQLHPENHSSYFFWKFSDPYRIPENKKRTIFWLNGGPGCSSMDGALMEVGPLRVEKGGKLGYNNGSWHRAADIVFIDQPVGTGFSFADKLISELNQVSDYMLVFLKKYFEIFPEELDNDIYFAGESYAGQYIPYIANGILDHNEKSGEKPYNLKGVMIGNGWISPNEQSLSYFPFFYNHGLIKTNNPHWGSILNQVEECQRLVDEADAHWNDNTVDPAEVNFGPCDAILNKLLQSTGDGQCINMYDYLLRDSFPSCGMNWPPDLKDVTPYLRDRDVVNALNLEHIETWKECSGSVSNAFTAKNSFPAVHLLPRLTENIQVVLFNGDRDIICNTMGTLSFLKKLEWGGSKGFTDEETNINWIYDNEDVGYIKTERNMTFINVYNASHMVPFDVPNTSRALIDLITRNYDEVISPETNQTSFVTYPLGVRKQLQDTPPTDSTNNSTTTTTTTTAESKEPTSNKITRVIQLLVICILMWGIYVLYSSYKSRPSSIIRKTGKSVPSNKKKNVQWADQLHSYEDDDIKDFESDQQEGFFKKALHKLTGTSVTGGDNRGNYVPTSSQYIEDIELGEGIRDESVPDDFIIASDDEEVVEEGQERDLVDDNKKSMKNNNKDAQSS</sequence>
<evidence type="ECO:0000313" key="5">
    <source>
        <dbReference type="EMBL" id="KAG7660645.1"/>
    </source>
</evidence>
<feature type="compositionally biased region" description="Basic and acidic residues" evidence="2">
    <location>
        <begin position="653"/>
        <end position="664"/>
    </location>
</feature>
<evidence type="ECO:0000256" key="3">
    <source>
        <dbReference type="SAM" id="Phobius"/>
    </source>
</evidence>
<keyword evidence="3" id="KW-0812">Transmembrane</keyword>
<feature type="compositionally biased region" description="Low complexity" evidence="2">
    <location>
        <begin position="492"/>
        <end position="510"/>
    </location>
</feature>
<keyword evidence="4" id="KW-0732">Signal</keyword>
<dbReference type="GO" id="GO:0005802">
    <property type="term" value="C:trans-Golgi network"/>
    <property type="evidence" value="ECO:0007669"/>
    <property type="project" value="TreeGrafter"/>
</dbReference>
<proteinExistence type="predicted"/>
<feature type="region of interest" description="Disordered" evidence="2">
    <location>
        <begin position="490"/>
        <end position="516"/>
    </location>
</feature>
<feature type="signal peptide" evidence="4">
    <location>
        <begin position="1"/>
        <end position="19"/>
    </location>
</feature>
<dbReference type="AlphaFoldDB" id="A0A8J5QFH1"/>
<evidence type="ECO:0000313" key="6">
    <source>
        <dbReference type="Proteomes" id="UP000694255"/>
    </source>
</evidence>
<evidence type="ECO:0000256" key="4">
    <source>
        <dbReference type="SAM" id="SignalP"/>
    </source>
</evidence>
<name>A0A8J5QFH1_9ASCO</name>
<dbReference type="PANTHER" id="PTHR11802">
    <property type="entry name" value="SERINE PROTEASE FAMILY S10 SERINE CARBOXYPEPTIDASE"/>
    <property type="match status" value="1"/>
</dbReference>
<keyword evidence="3" id="KW-1133">Transmembrane helix</keyword>
<comment type="caution">
    <text evidence="5">The sequence shown here is derived from an EMBL/GenBank/DDBJ whole genome shotgun (WGS) entry which is preliminary data.</text>
</comment>
<dbReference type="RefSeq" id="XP_049260878.1">
    <property type="nucleotide sequence ID" value="XM_049410029.1"/>
</dbReference>
<evidence type="ECO:0000256" key="2">
    <source>
        <dbReference type="SAM" id="MobiDB-lite"/>
    </source>
</evidence>
<dbReference type="GO" id="GO:0006508">
    <property type="term" value="P:proteolysis"/>
    <property type="evidence" value="ECO:0007669"/>
    <property type="project" value="InterPro"/>
</dbReference>
<dbReference type="Pfam" id="PF00450">
    <property type="entry name" value="Peptidase_S10"/>
    <property type="match status" value="1"/>
</dbReference>
<reference evidence="5 6" key="1">
    <citation type="journal article" date="2021" name="DNA Res.">
        <title>Genome analysis of Candida subhashii reveals its hybrid nature and dual mitochondrial genome conformations.</title>
        <authorList>
            <person name="Mixao V."/>
            <person name="Hegedusova E."/>
            <person name="Saus E."/>
            <person name="Pryszcz L.P."/>
            <person name="Cillingova A."/>
            <person name="Nosek J."/>
            <person name="Gabaldon T."/>
        </authorList>
    </citation>
    <scope>NUCLEOTIDE SEQUENCE [LARGE SCALE GENOMIC DNA]</scope>
    <source>
        <strain evidence="5 6">CBS 10753</strain>
    </source>
</reference>
<feature type="compositionally biased region" description="Low complexity" evidence="2">
    <location>
        <begin position="667"/>
        <end position="676"/>
    </location>
</feature>